<dbReference type="InterPro" id="IPR029058">
    <property type="entry name" value="AB_hydrolase_fold"/>
</dbReference>
<name>A0A0W0FYL5_MONRR</name>
<evidence type="ECO:0000256" key="1">
    <source>
        <dbReference type="ARBA" id="ARBA00005964"/>
    </source>
</evidence>
<dbReference type="GO" id="GO:0016787">
    <property type="term" value="F:hydrolase activity"/>
    <property type="evidence" value="ECO:0007669"/>
    <property type="project" value="UniProtKB-KW"/>
</dbReference>
<feature type="domain" description="Carboxylesterase type B" evidence="4">
    <location>
        <begin position="39"/>
        <end position="537"/>
    </location>
</feature>
<protein>
    <recommendedName>
        <fullName evidence="3">Carboxylic ester hydrolase</fullName>
        <ecNumber evidence="3">3.1.1.-</ecNumber>
    </recommendedName>
</protein>
<feature type="chain" id="PRO_5006774302" description="Carboxylic ester hydrolase" evidence="3">
    <location>
        <begin position="21"/>
        <end position="547"/>
    </location>
</feature>
<evidence type="ECO:0000313" key="5">
    <source>
        <dbReference type="EMBL" id="KTB41435.1"/>
    </source>
</evidence>
<dbReference type="SUPFAM" id="SSF53474">
    <property type="entry name" value="alpha/beta-Hydrolases"/>
    <property type="match status" value="1"/>
</dbReference>
<reference evidence="5 6" key="1">
    <citation type="submission" date="2015-12" db="EMBL/GenBank/DDBJ databases">
        <title>Draft genome sequence of Moniliophthora roreri, the causal agent of frosty pod rot of cacao.</title>
        <authorList>
            <person name="Aime M.C."/>
            <person name="Diaz-Valderrama J.R."/>
            <person name="Kijpornyongpan T."/>
            <person name="Phillips-Mora W."/>
        </authorList>
    </citation>
    <scope>NUCLEOTIDE SEQUENCE [LARGE SCALE GENOMIC DNA]</scope>
    <source>
        <strain evidence="5 6">MCA 2952</strain>
    </source>
</reference>
<organism evidence="5 6">
    <name type="scientific">Moniliophthora roreri</name>
    <name type="common">Frosty pod rot fungus</name>
    <name type="synonym">Monilia roreri</name>
    <dbReference type="NCBI Taxonomy" id="221103"/>
    <lineage>
        <taxon>Eukaryota</taxon>
        <taxon>Fungi</taxon>
        <taxon>Dikarya</taxon>
        <taxon>Basidiomycota</taxon>
        <taxon>Agaricomycotina</taxon>
        <taxon>Agaricomycetes</taxon>
        <taxon>Agaricomycetidae</taxon>
        <taxon>Agaricales</taxon>
        <taxon>Marasmiineae</taxon>
        <taxon>Marasmiaceae</taxon>
        <taxon>Moniliophthora</taxon>
    </lineage>
</organism>
<evidence type="ECO:0000256" key="3">
    <source>
        <dbReference type="RuleBase" id="RU361235"/>
    </source>
</evidence>
<dbReference type="PANTHER" id="PTHR11559">
    <property type="entry name" value="CARBOXYLESTERASE"/>
    <property type="match status" value="1"/>
</dbReference>
<feature type="signal peptide" evidence="3">
    <location>
        <begin position="1"/>
        <end position="20"/>
    </location>
</feature>
<keyword evidence="3" id="KW-0732">Signal</keyword>
<dbReference type="Proteomes" id="UP000054988">
    <property type="component" value="Unassembled WGS sequence"/>
</dbReference>
<evidence type="ECO:0000256" key="2">
    <source>
        <dbReference type="ARBA" id="ARBA00022801"/>
    </source>
</evidence>
<dbReference type="InterPro" id="IPR050309">
    <property type="entry name" value="Type-B_Carboxylest/Lipase"/>
</dbReference>
<accession>A0A0W0FYL5</accession>
<evidence type="ECO:0000313" key="6">
    <source>
        <dbReference type="Proteomes" id="UP000054988"/>
    </source>
</evidence>
<dbReference type="EC" id="3.1.1.-" evidence="3"/>
<dbReference type="Gene3D" id="3.40.50.1820">
    <property type="entry name" value="alpha/beta hydrolase"/>
    <property type="match status" value="1"/>
</dbReference>
<evidence type="ECO:0000259" key="4">
    <source>
        <dbReference type="Pfam" id="PF00135"/>
    </source>
</evidence>
<proteinExistence type="inferred from homology"/>
<dbReference type="ESTHER" id="monro-v2wt89">
    <property type="family name" value="Fungal_carboxylesterase_lipase"/>
</dbReference>
<dbReference type="AlphaFoldDB" id="A0A0W0FYL5"/>
<sequence length="547" mass="57982">MQLLLSRSLLLASFSAVTLAAQVQLGNTTLTGTSTLLVLEFFGGIPYAEPPLGNLRFQPPVLKPALDVPTFNATNFGPQCLQLPANVTSSEDCLTVNIHRPIDLIRGNQLLPVMVFIHGGGFLAGSSGQLDGNPLVLRGIARGTPVIYASLNYRLGPLGFPQGTEAEQKSALNLGLKDQLTALEWIKRNIAAFGGDPAKVTVFGESAGAVSIGVLYLNSGLENLARGAILESGGAGTTFTFEASRRQENWDSFVAAVPECSNSAPGDSFTCLRTASSSTLLQATGVSLAEAHEQFPFVPALDGPGGLLPELPSEMYAKGQFSKIPFISGNNLDEATPFTPTATSSSDTIRNGIISNYTTNSDGSGDAALQAAADQLLQLYPDVPALGSPFNTGNETFGLSSQYKRSAAITGDLMFHSVRRLWTKAGVQAGVKAYGYLFTGPRLAIIPPELGVSHGLELLYVFGLVPLAGGSLFDIALSLKMMDYWISFATILDPNDGKGESRPAWPQYATSNPSILEFNTNNVAAIPDNYRANGIDFINSNPVLFRH</sequence>
<keyword evidence="2 3" id="KW-0378">Hydrolase</keyword>
<dbReference type="InterPro" id="IPR019826">
    <property type="entry name" value="Carboxylesterase_B_AS"/>
</dbReference>
<dbReference type="PROSITE" id="PS00122">
    <property type="entry name" value="CARBOXYLESTERASE_B_1"/>
    <property type="match status" value="1"/>
</dbReference>
<comment type="caution">
    <text evidence="5">The sequence shown here is derived from an EMBL/GenBank/DDBJ whole genome shotgun (WGS) entry which is preliminary data.</text>
</comment>
<dbReference type="InterPro" id="IPR002018">
    <property type="entry name" value="CarbesteraseB"/>
</dbReference>
<comment type="similarity">
    <text evidence="1 3">Belongs to the type-B carboxylesterase/lipase family.</text>
</comment>
<dbReference type="Pfam" id="PF00135">
    <property type="entry name" value="COesterase"/>
    <property type="match status" value="1"/>
</dbReference>
<gene>
    <name evidence="5" type="ORF">WG66_5995</name>
</gene>
<dbReference type="EMBL" id="LATX01001463">
    <property type="protein sequence ID" value="KTB41435.1"/>
    <property type="molecule type" value="Genomic_DNA"/>
</dbReference>